<dbReference type="AlphaFoldDB" id="A0A5J6SQH9"/>
<organism evidence="2 3">
    <name type="scientific">Psychrobacillus glaciei</name>
    <dbReference type="NCBI Taxonomy" id="2283160"/>
    <lineage>
        <taxon>Bacteria</taxon>
        <taxon>Bacillati</taxon>
        <taxon>Bacillota</taxon>
        <taxon>Bacilli</taxon>
        <taxon>Bacillales</taxon>
        <taxon>Bacillaceae</taxon>
        <taxon>Psychrobacillus</taxon>
    </lineage>
</organism>
<gene>
    <name evidence="2" type="ORF">PB01_14355</name>
</gene>
<dbReference type="EMBL" id="CP031223">
    <property type="protein sequence ID" value="QFF99909.1"/>
    <property type="molecule type" value="Genomic_DNA"/>
</dbReference>
<dbReference type="RefSeq" id="WP_151700809.1">
    <property type="nucleotide sequence ID" value="NZ_CP031223.1"/>
</dbReference>
<dbReference type="OrthoDB" id="2708249at2"/>
<keyword evidence="3" id="KW-1185">Reference proteome</keyword>
<feature type="region of interest" description="Disordered" evidence="1">
    <location>
        <begin position="113"/>
        <end position="134"/>
    </location>
</feature>
<proteinExistence type="predicted"/>
<sequence>MTHYLQKYARFNSIEEMDDAAAKHCAFHRYELNNSDQLVLDVIRRYSVKYGAAHLKHATIETAIGKSNATVRRAIRKLEQLCIIQRLHYVRPVMSGLGANIYIILPFDDQGKMNSREDADKPHDDEENEPISQNEPLFLKSSIKDLTNTSPMDSKKLSTSLFSRMKELLSNTIGETKTARNFFGIHLSLSSEMLRFDIYKDDGKVFDDLAYRALKIAVMATKRKNIRNLPGYYKGVLRKLIDETYFKDMFLYFDAPPGNFYFPENYEPS</sequence>
<protein>
    <recommendedName>
        <fullName evidence="4">Helix-turn-helix domain-containing protein</fullName>
    </recommendedName>
</protein>
<evidence type="ECO:0000313" key="3">
    <source>
        <dbReference type="Proteomes" id="UP000325517"/>
    </source>
</evidence>
<reference evidence="2 3" key="1">
    <citation type="submission" date="2018-07" db="EMBL/GenBank/DDBJ databases">
        <title>Complete genome sequence of Psychrobacillus sp. PB01, isolated from iceberg, and comparative genome analysis of Psychrobacillus strains.</title>
        <authorList>
            <person name="Lee P.C."/>
        </authorList>
    </citation>
    <scope>NUCLEOTIDE SEQUENCE [LARGE SCALE GENOMIC DNA]</scope>
    <source>
        <strain evidence="2 3">PB01</strain>
    </source>
</reference>
<dbReference type="Pfam" id="PF13730">
    <property type="entry name" value="HTH_36"/>
    <property type="match status" value="1"/>
</dbReference>
<evidence type="ECO:0000256" key="1">
    <source>
        <dbReference type="SAM" id="MobiDB-lite"/>
    </source>
</evidence>
<dbReference type="KEGG" id="psyo:PB01_14355"/>
<evidence type="ECO:0008006" key="4">
    <source>
        <dbReference type="Google" id="ProtNLM"/>
    </source>
</evidence>
<dbReference type="Proteomes" id="UP000325517">
    <property type="component" value="Chromosome"/>
</dbReference>
<evidence type="ECO:0000313" key="2">
    <source>
        <dbReference type="EMBL" id="QFF99909.1"/>
    </source>
</evidence>
<dbReference type="InterPro" id="IPR036388">
    <property type="entry name" value="WH-like_DNA-bd_sf"/>
</dbReference>
<feature type="compositionally biased region" description="Basic and acidic residues" evidence="1">
    <location>
        <begin position="113"/>
        <end position="124"/>
    </location>
</feature>
<name>A0A5J6SQH9_9BACI</name>
<accession>A0A5J6SQH9</accession>
<dbReference type="Gene3D" id="1.10.10.10">
    <property type="entry name" value="Winged helix-like DNA-binding domain superfamily/Winged helix DNA-binding domain"/>
    <property type="match status" value="1"/>
</dbReference>